<feature type="transmembrane region" description="Helical" evidence="7">
    <location>
        <begin position="300"/>
        <end position="323"/>
    </location>
</feature>
<feature type="transmembrane region" description="Helical" evidence="7">
    <location>
        <begin position="745"/>
        <end position="773"/>
    </location>
</feature>
<comment type="subcellular location">
    <subcellularLocation>
        <location evidence="1">Cell membrane</location>
        <topology evidence="1">Multi-pass membrane protein</topology>
    </subcellularLocation>
</comment>
<keyword evidence="3 7" id="KW-0812">Transmembrane</keyword>
<dbReference type="GO" id="GO:0005886">
    <property type="term" value="C:plasma membrane"/>
    <property type="evidence" value="ECO:0007669"/>
    <property type="project" value="UniProtKB-SubCell"/>
</dbReference>
<feature type="domain" description="ABC3 transporter permease C-terminal" evidence="8">
    <location>
        <begin position="706"/>
        <end position="818"/>
    </location>
</feature>
<dbReference type="InterPro" id="IPR003838">
    <property type="entry name" value="ABC3_permease_C"/>
</dbReference>
<keyword evidence="10" id="KW-1185">Reference proteome</keyword>
<dbReference type="Proteomes" id="UP000654257">
    <property type="component" value="Unassembled WGS sequence"/>
</dbReference>
<gene>
    <name evidence="9" type="ORF">GCM10007304_35050</name>
</gene>
<accession>A0A917G1E4</accession>
<comment type="similarity">
    <text evidence="6">Belongs to the ABC-4 integral membrane protein family.</text>
</comment>
<comment type="caution">
    <text evidence="9">The sequence shown here is derived from an EMBL/GenBank/DDBJ whole genome shotgun (WGS) entry which is preliminary data.</text>
</comment>
<feature type="domain" description="ABC3 transporter permease C-terminal" evidence="8">
    <location>
        <begin position="251"/>
        <end position="374"/>
    </location>
</feature>
<dbReference type="InterPro" id="IPR050250">
    <property type="entry name" value="Macrolide_Exporter_MacB"/>
</dbReference>
<evidence type="ECO:0000256" key="2">
    <source>
        <dbReference type="ARBA" id="ARBA00022475"/>
    </source>
</evidence>
<evidence type="ECO:0000256" key="3">
    <source>
        <dbReference type="ARBA" id="ARBA00022692"/>
    </source>
</evidence>
<evidence type="ECO:0000256" key="4">
    <source>
        <dbReference type="ARBA" id="ARBA00022989"/>
    </source>
</evidence>
<keyword evidence="2" id="KW-1003">Cell membrane</keyword>
<dbReference type="GO" id="GO:0016740">
    <property type="term" value="F:transferase activity"/>
    <property type="evidence" value="ECO:0007669"/>
    <property type="project" value="InterPro"/>
</dbReference>
<feature type="transmembrane region" description="Helical" evidence="7">
    <location>
        <begin position="793"/>
        <end position="813"/>
    </location>
</feature>
<dbReference type="Pfam" id="PF02687">
    <property type="entry name" value="FtsX"/>
    <property type="match status" value="2"/>
</dbReference>
<feature type="transmembrane region" description="Helical" evidence="7">
    <location>
        <begin position="248"/>
        <end position="268"/>
    </location>
</feature>
<dbReference type="RefSeq" id="WP_188546089.1">
    <property type="nucleotide sequence ID" value="NZ_BMCU01000003.1"/>
</dbReference>
<organism evidence="9 10">
    <name type="scientific">Rhodococcoides trifolii</name>
    <dbReference type="NCBI Taxonomy" id="908250"/>
    <lineage>
        <taxon>Bacteria</taxon>
        <taxon>Bacillati</taxon>
        <taxon>Actinomycetota</taxon>
        <taxon>Actinomycetes</taxon>
        <taxon>Mycobacteriales</taxon>
        <taxon>Nocardiaceae</taxon>
        <taxon>Rhodococcoides</taxon>
    </lineage>
</organism>
<keyword evidence="5 7" id="KW-0472">Membrane</keyword>
<proteinExistence type="inferred from homology"/>
<feature type="transmembrane region" description="Helical" evidence="7">
    <location>
        <begin position="21"/>
        <end position="45"/>
    </location>
</feature>
<dbReference type="EMBL" id="BMCU01000003">
    <property type="protein sequence ID" value="GGG17943.1"/>
    <property type="molecule type" value="Genomic_DNA"/>
</dbReference>
<dbReference type="PROSITE" id="PS00599">
    <property type="entry name" value="AA_TRANSFER_CLASS_2"/>
    <property type="match status" value="1"/>
</dbReference>
<protein>
    <submittedName>
        <fullName evidence="9">Permease</fullName>
    </submittedName>
</protein>
<dbReference type="AlphaFoldDB" id="A0A917G1E4"/>
<feature type="transmembrane region" description="Helical" evidence="7">
    <location>
        <begin position="391"/>
        <end position="412"/>
    </location>
</feature>
<dbReference type="PANTHER" id="PTHR30572">
    <property type="entry name" value="MEMBRANE COMPONENT OF TRANSPORTER-RELATED"/>
    <property type="match status" value="1"/>
</dbReference>
<sequence>MIRTALSRFRVLGLRDLRAHWVRSLVSTAVVAVAAGLLIAVLGTYGSLTGSVERLAVSIAGNADLEITGVTDSGFAATELDVVRAVPGVQAAVPMLRSTVTTGSGELQLFGVDPSIAALDSGLRDGITADPSALSTPGGVLVGSATGLRSGDTLTLDGTESTVVGTIDNAGSERINGGKFVVAPLPAAQNITNRTGQVDSIFVLDDDGADPAAVKAAINDAVAGRVAVNNTDFRADRANAALSLTRNATLMVSLISFVVAGFLVFNVMNMTIAKRRPTLALLRSIGGTRGTIVRDLLGEAALVGLIGGAVGVPIGILMGRAAIGSLPPFLLQSFDAQIEYVLPSFAIPVAVVACVAACVAASGLAAVQVYRISPIEALSVGGGETRTQRRVLFTAAAGTFGVSAVIGAWIFARSVEGQLALAAGAVFLFGVLALCIAATEPIVKCAAELPRRWGGAGRLATATIERAPRRIWATVMTIVIAVAVSVGVSGALSDLTNSATGSLSSLSRTDLYVSLQSADAVPAGDTLDPAAVEQVRRTPGVSRVVEGQWAYATIGEQFVSIQAVADGSNAVSLSALTPDVRSRVLAGDGVAISRTLGKALGISAGDFIELPTPTGIQRVEVLSLVDYLNAAGGTMAISLDSMERFFDRPGATYLEVTVDGDVSAVEASLVGELPSQFNVYTGQEALDGASGSIAQAGALAVALQWIVGLVAAVALLNTLMLSVLERRRELGVLRAMGGNRGTLARMVLAEAVSVGVVGGLLGLAIGAALQYLSTFILGASTGIQISYTLRPSVLVYGLIALLLSLLGSIPPALHAARLGIVDAIAAD</sequence>
<evidence type="ECO:0000259" key="8">
    <source>
        <dbReference type="Pfam" id="PF02687"/>
    </source>
</evidence>
<feature type="transmembrane region" description="Helical" evidence="7">
    <location>
        <begin position="471"/>
        <end position="492"/>
    </location>
</feature>
<evidence type="ECO:0000313" key="10">
    <source>
        <dbReference type="Proteomes" id="UP000654257"/>
    </source>
</evidence>
<evidence type="ECO:0000256" key="1">
    <source>
        <dbReference type="ARBA" id="ARBA00004651"/>
    </source>
</evidence>
<keyword evidence="4 7" id="KW-1133">Transmembrane helix</keyword>
<feature type="transmembrane region" description="Helical" evidence="7">
    <location>
        <begin position="418"/>
        <end position="443"/>
    </location>
</feature>
<evidence type="ECO:0000313" key="9">
    <source>
        <dbReference type="EMBL" id="GGG17943.1"/>
    </source>
</evidence>
<reference evidence="9" key="1">
    <citation type="journal article" date="2014" name="Int. J. Syst. Evol. Microbiol.">
        <title>Complete genome sequence of Corynebacterium casei LMG S-19264T (=DSM 44701T), isolated from a smear-ripened cheese.</title>
        <authorList>
            <consortium name="US DOE Joint Genome Institute (JGI-PGF)"/>
            <person name="Walter F."/>
            <person name="Albersmeier A."/>
            <person name="Kalinowski J."/>
            <person name="Ruckert C."/>
        </authorList>
    </citation>
    <scope>NUCLEOTIDE SEQUENCE</scope>
    <source>
        <strain evidence="9">CCM 7905</strain>
    </source>
</reference>
<name>A0A917G1E4_9NOCA</name>
<evidence type="ECO:0000256" key="6">
    <source>
        <dbReference type="ARBA" id="ARBA00038076"/>
    </source>
</evidence>
<dbReference type="GO" id="GO:0022857">
    <property type="term" value="F:transmembrane transporter activity"/>
    <property type="evidence" value="ECO:0007669"/>
    <property type="project" value="TreeGrafter"/>
</dbReference>
<feature type="transmembrane region" description="Helical" evidence="7">
    <location>
        <begin position="702"/>
        <end position="724"/>
    </location>
</feature>
<reference evidence="9" key="2">
    <citation type="submission" date="2020-09" db="EMBL/GenBank/DDBJ databases">
        <authorList>
            <person name="Sun Q."/>
            <person name="Sedlacek I."/>
        </authorList>
    </citation>
    <scope>NUCLEOTIDE SEQUENCE</scope>
    <source>
        <strain evidence="9">CCM 7905</strain>
    </source>
</reference>
<evidence type="ECO:0000256" key="5">
    <source>
        <dbReference type="ARBA" id="ARBA00023136"/>
    </source>
</evidence>
<feature type="transmembrane region" description="Helical" evidence="7">
    <location>
        <begin position="343"/>
        <end position="370"/>
    </location>
</feature>
<dbReference type="PANTHER" id="PTHR30572:SF4">
    <property type="entry name" value="ABC TRANSPORTER PERMEASE YTRF"/>
    <property type="match status" value="1"/>
</dbReference>
<dbReference type="InterPro" id="IPR001917">
    <property type="entry name" value="Aminotrans_II_pyridoxalP_BS"/>
</dbReference>
<evidence type="ECO:0000256" key="7">
    <source>
        <dbReference type="SAM" id="Phobius"/>
    </source>
</evidence>